<dbReference type="OrthoDB" id="3240395at2"/>
<evidence type="ECO:0000313" key="3">
    <source>
        <dbReference type="EMBL" id="KJL25150.1"/>
    </source>
</evidence>
<dbReference type="EMBL" id="JYIT01000071">
    <property type="protein sequence ID" value="KJL25150.1"/>
    <property type="molecule type" value="Genomic_DNA"/>
</dbReference>
<organism evidence="3 4">
    <name type="scientific">Microbacterium azadirachtae</name>
    <dbReference type="NCBI Taxonomy" id="582680"/>
    <lineage>
        <taxon>Bacteria</taxon>
        <taxon>Bacillati</taxon>
        <taxon>Actinomycetota</taxon>
        <taxon>Actinomycetes</taxon>
        <taxon>Micrococcales</taxon>
        <taxon>Microbacteriaceae</taxon>
        <taxon>Microbacterium</taxon>
    </lineage>
</organism>
<dbReference type="PATRIC" id="fig|582680.7.peg.1561"/>
<dbReference type="RefSeq" id="WP_045250228.1">
    <property type="nucleotide sequence ID" value="NZ_CP099706.1"/>
</dbReference>
<feature type="transmembrane region" description="Helical" evidence="1">
    <location>
        <begin position="246"/>
        <end position="269"/>
    </location>
</feature>
<proteinExistence type="predicted"/>
<dbReference type="SMART" id="SM00014">
    <property type="entry name" value="acidPPc"/>
    <property type="match status" value="1"/>
</dbReference>
<dbReference type="InterPro" id="IPR036938">
    <property type="entry name" value="PAP2/HPO_sf"/>
</dbReference>
<feature type="transmembrane region" description="Helical" evidence="1">
    <location>
        <begin position="7"/>
        <end position="28"/>
    </location>
</feature>
<dbReference type="Pfam" id="PF01569">
    <property type="entry name" value="PAP2"/>
    <property type="match status" value="1"/>
</dbReference>
<keyword evidence="1" id="KW-0812">Transmembrane</keyword>
<dbReference type="InterPro" id="IPR000326">
    <property type="entry name" value="PAP2/HPO"/>
</dbReference>
<feature type="transmembrane region" description="Helical" evidence="1">
    <location>
        <begin position="213"/>
        <end position="234"/>
    </location>
</feature>
<gene>
    <name evidence="3" type="ORF">RL72_01523</name>
</gene>
<feature type="transmembrane region" description="Helical" evidence="1">
    <location>
        <begin position="88"/>
        <end position="105"/>
    </location>
</feature>
<feature type="transmembrane region" description="Helical" evidence="1">
    <location>
        <begin position="125"/>
        <end position="144"/>
    </location>
</feature>
<dbReference type="Gene3D" id="1.20.144.10">
    <property type="entry name" value="Phosphatidic acid phosphatase type 2/haloperoxidase"/>
    <property type="match status" value="1"/>
</dbReference>
<accession>A0A0F0KYG4</accession>
<comment type="caution">
    <text evidence="3">The sequence shown here is derived from an EMBL/GenBank/DDBJ whole genome shotgun (WGS) entry which is preliminary data.</text>
</comment>
<sequence length="273" mass="28160">MAERRGIGRFALAAVVLAASFVVTYLFFVRTYVGQIVDERAFVGASAQHDAVYKFMGMVLGNVPTVAVGGGILATLVIGLVTRRFRHLVVALGAGVVAVIAAELAKHVFLERAATGATDLLDNSFPSGHATVAAAAGFAVFVVSPSRWRPLAAIIGGAFAVLTGIGLVIEQWHRPSDVVAAFMLVAVCGCLGGIALLLWGVPEADPPARSLRVLWWVAGAGAIASAVAFVIIFITVQNHGSHLQIAYAGGGTAILSVGSAFAAAGNALFRRIS</sequence>
<keyword evidence="1" id="KW-1133">Transmembrane helix</keyword>
<evidence type="ECO:0000256" key="1">
    <source>
        <dbReference type="SAM" id="Phobius"/>
    </source>
</evidence>
<evidence type="ECO:0000259" key="2">
    <source>
        <dbReference type="SMART" id="SM00014"/>
    </source>
</evidence>
<keyword evidence="4" id="KW-1185">Reference proteome</keyword>
<protein>
    <submittedName>
        <fullName evidence="3">PAP2 superfamily protein</fullName>
    </submittedName>
</protein>
<feature type="transmembrane region" description="Helical" evidence="1">
    <location>
        <begin position="151"/>
        <end position="172"/>
    </location>
</feature>
<dbReference type="Proteomes" id="UP000033448">
    <property type="component" value="Unassembled WGS sequence"/>
</dbReference>
<name>A0A0F0KYG4_9MICO</name>
<dbReference type="AlphaFoldDB" id="A0A0F0KYG4"/>
<feature type="domain" description="Phosphatidic acid phosphatase type 2/haloperoxidase" evidence="2">
    <location>
        <begin position="87"/>
        <end position="193"/>
    </location>
</feature>
<keyword evidence="1" id="KW-0472">Membrane</keyword>
<evidence type="ECO:0000313" key="4">
    <source>
        <dbReference type="Proteomes" id="UP000033448"/>
    </source>
</evidence>
<feature type="transmembrane region" description="Helical" evidence="1">
    <location>
        <begin position="63"/>
        <end position="81"/>
    </location>
</feature>
<reference evidence="3 4" key="1">
    <citation type="submission" date="2015-02" db="EMBL/GenBank/DDBJ databases">
        <title>Draft genome sequences of ten Microbacterium spp. with emphasis on heavy metal contaminated environments.</title>
        <authorList>
            <person name="Corretto E."/>
        </authorList>
    </citation>
    <scope>NUCLEOTIDE SEQUENCE [LARGE SCALE GENOMIC DNA]</scope>
    <source>
        <strain evidence="3 4">DSM 23848</strain>
    </source>
</reference>
<feature type="transmembrane region" description="Helical" evidence="1">
    <location>
        <begin position="178"/>
        <end position="201"/>
    </location>
</feature>
<dbReference type="SUPFAM" id="SSF48317">
    <property type="entry name" value="Acid phosphatase/Vanadium-dependent haloperoxidase"/>
    <property type="match status" value="1"/>
</dbReference>